<accession>A0A414P2P1</accession>
<comment type="caution">
    <text evidence="1">The sequence shown here is derived from an EMBL/GenBank/DDBJ whole genome shotgun (WGS) entry which is preliminary data.</text>
</comment>
<dbReference type="EMBL" id="QRHG01000027">
    <property type="protein sequence ID" value="RHF58908.1"/>
    <property type="molecule type" value="Genomic_DNA"/>
</dbReference>
<protein>
    <submittedName>
        <fullName evidence="1">LlaJI family restriction endonuclease</fullName>
    </submittedName>
</protein>
<dbReference type="AlphaFoldDB" id="A0A414P2P1"/>
<organism evidence="1 2">
    <name type="scientific">[Ruminococcus] lactaris</name>
    <dbReference type="NCBI Taxonomy" id="46228"/>
    <lineage>
        <taxon>Bacteria</taxon>
        <taxon>Bacillati</taxon>
        <taxon>Bacillota</taxon>
        <taxon>Clostridia</taxon>
        <taxon>Lachnospirales</taxon>
        <taxon>Lachnospiraceae</taxon>
        <taxon>Mediterraneibacter</taxon>
    </lineage>
</organism>
<evidence type="ECO:0000313" key="1">
    <source>
        <dbReference type="EMBL" id="RHF58908.1"/>
    </source>
</evidence>
<keyword evidence="1" id="KW-0540">Nuclease</keyword>
<sequence>MAEFSIRDKCSVNTNWDEDTFVGLKCKDGDFSVHFPLGFVIPGDDKELRRDIIVLLSVIGKTTARKESEIQNEARIYNCTEFPFQAYLSIIRDFYERGYFKEREIHFTVAKRGKIDWNRTIKTQKPYIQDNDSFYLDFVTRKNQVNENELISLIHEYCVYESFSKVGWLFTTTLPKKPRIKRNIRLFKSILITKISNTFNDRNRKLFQDMLAVILYNGEENSEKNYRYGTYRFEYVWEALINKVYGIKEKREYFPNTYWSIDGVQYENACLEPDTIMIWNGNVYVLDAKYYKYGVTRRMTDLPESTSINKQITYGEFIAEQECFKKKHGENYKVYNAFIMPYAQKNGEELKNIGIAYSNWKTNEKSYENIQGILLDIKHLMYASWGQNVEEIEKLVQCIEGGIKNAEN</sequence>
<dbReference type="Proteomes" id="UP000284902">
    <property type="component" value="Unassembled WGS sequence"/>
</dbReference>
<gene>
    <name evidence="1" type="ORF">DW672_09925</name>
</gene>
<name>A0A414P2P1_9FIRM</name>
<evidence type="ECO:0000313" key="2">
    <source>
        <dbReference type="Proteomes" id="UP000284902"/>
    </source>
</evidence>
<dbReference type="GO" id="GO:0004519">
    <property type="term" value="F:endonuclease activity"/>
    <property type="evidence" value="ECO:0007669"/>
    <property type="project" value="UniProtKB-KW"/>
</dbReference>
<keyword evidence="1" id="KW-0255">Endonuclease</keyword>
<dbReference type="Pfam" id="PF09563">
    <property type="entry name" value="RE_LlaJI"/>
    <property type="match status" value="1"/>
</dbReference>
<dbReference type="RefSeq" id="WP_118213041.1">
    <property type="nucleotide sequence ID" value="NZ_JAQEAN010000028.1"/>
</dbReference>
<keyword evidence="1" id="KW-0378">Hydrolase</keyword>
<proteinExistence type="predicted"/>
<reference evidence="1 2" key="1">
    <citation type="submission" date="2018-08" db="EMBL/GenBank/DDBJ databases">
        <title>A genome reference for cultivated species of the human gut microbiota.</title>
        <authorList>
            <person name="Zou Y."/>
            <person name="Xue W."/>
            <person name="Luo G."/>
        </authorList>
    </citation>
    <scope>NUCLEOTIDE SEQUENCE [LARGE SCALE GENOMIC DNA]</scope>
    <source>
        <strain evidence="1 2">AM25-1LB</strain>
    </source>
</reference>
<dbReference type="InterPro" id="IPR018579">
    <property type="entry name" value="Restrct_endonuc_II_LlaJI"/>
</dbReference>